<dbReference type="InterPro" id="IPR010985">
    <property type="entry name" value="Ribbon_hlx_hlx"/>
</dbReference>
<proteinExistence type="predicted"/>
<dbReference type="Pfam" id="PF22513">
    <property type="entry name" value="FitA-like_RHH"/>
    <property type="match status" value="1"/>
</dbReference>
<dbReference type="EMBL" id="SOEY01000019">
    <property type="protein sequence ID" value="TFB72745.1"/>
    <property type="molecule type" value="Genomic_DNA"/>
</dbReference>
<evidence type="ECO:0000313" key="2">
    <source>
        <dbReference type="EMBL" id="TFB72745.1"/>
    </source>
</evidence>
<dbReference type="InterPro" id="IPR053853">
    <property type="entry name" value="FitA-like_RHH"/>
</dbReference>
<comment type="caution">
    <text evidence="2">The sequence shown here is derived from an EMBL/GenBank/DDBJ whole genome shotgun (WGS) entry which is preliminary data.</text>
</comment>
<dbReference type="RefSeq" id="WP_134503337.1">
    <property type="nucleotide sequence ID" value="NZ_SOEY01000019.1"/>
</dbReference>
<dbReference type="InterPro" id="IPR013321">
    <property type="entry name" value="Arc_rbn_hlx_hlx"/>
</dbReference>
<evidence type="ECO:0000313" key="3">
    <source>
        <dbReference type="Proteomes" id="UP000298173"/>
    </source>
</evidence>
<keyword evidence="3" id="KW-1185">Reference proteome</keyword>
<gene>
    <name evidence="2" type="ORF">E3O06_10600</name>
</gene>
<accession>A0A4R8UV33</accession>
<dbReference type="OrthoDB" id="2389872at2"/>
<name>A0A4R8UV33_9MICO</name>
<feature type="domain" description="Antitoxin FitA-like ribbon-helix-helix" evidence="1">
    <location>
        <begin position="2"/>
        <end position="40"/>
    </location>
</feature>
<evidence type="ECO:0000259" key="1">
    <source>
        <dbReference type="Pfam" id="PF22513"/>
    </source>
</evidence>
<dbReference type="GO" id="GO:0006355">
    <property type="term" value="P:regulation of DNA-templated transcription"/>
    <property type="evidence" value="ECO:0007669"/>
    <property type="project" value="InterPro"/>
</dbReference>
<dbReference type="SUPFAM" id="SSF47598">
    <property type="entry name" value="Ribbon-helix-helix"/>
    <property type="match status" value="1"/>
</dbReference>
<dbReference type="AlphaFoldDB" id="A0A4R8UV33"/>
<protein>
    <submittedName>
        <fullName evidence="2">Plasmid stabilization protein</fullName>
    </submittedName>
</protein>
<organism evidence="2 3">
    <name type="scientific">Cryobacterium glaciale</name>
    <dbReference type="NCBI Taxonomy" id="1259145"/>
    <lineage>
        <taxon>Bacteria</taxon>
        <taxon>Bacillati</taxon>
        <taxon>Actinomycetota</taxon>
        <taxon>Actinomycetes</taxon>
        <taxon>Micrococcales</taxon>
        <taxon>Microbacteriaceae</taxon>
        <taxon>Cryobacterium</taxon>
    </lineage>
</organism>
<dbReference type="Proteomes" id="UP000298173">
    <property type="component" value="Unassembled WGS sequence"/>
</dbReference>
<reference evidence="2 3" key="1">
    <citation type="submission" date="2019-03" db="EMBL/GenBank/DDBJ databases">
        <title>Genomics of glacier-inhabiting Cryobacterium strains.</title>
        <authorList>
            <person name="Liu Q."/>
            <person name="Xin Y.-H."/>
        </authorList>
    </citation>
    <scope>NUCLEOTIDE SEQUENCE [LARGE SCALE GENOMIC DNA]</scope>
    <source>
        <strain evidence="2 3">HLT2-23</strain>
    </source>
</reference>
<sequence length="75" mass="8216">MAAITVRNLDDEVQRRLKRRAAANNQSMEAEARSILSAAVTGGDFARAWVAATAEFRSDDLKLPARTLGRELDLS</sequence>
<dbReference type="Gene3D" id="1.10.1220.10">
    <property type="entry name" value="Met repressor-like"/>
    <property type="match status" value="1"/>
</dbReference>